<reference evidence="1 2" key="1">
    <citation type="submission" date="2024-04" db="EMBL/GenBank/DDBJ databases">
        <authorList>
            <person name="Fracassetti M."/>
        </authorList>
    </citation>
    <scope>NUCLEOTIDE SEQUENCE [LARGE SCALE GENOMIC DNA]</scope>
</reference>
<organism evidence="1 2">
    <name type="scientific">Linum trigynum</name>
    <dbReference type="NCBI Taxonomy" id="586398"/>
    <lineage>
        <taxon>Eukaryota</taxon>
        <taxon>Viridiplantae</taxon>
        <taxon>Streptophyta</taxon>
        <taxon>Embryophyta</taxon>
        <taxon>Tracheophyta</taxon>
        <taxon>Spermatophyta</taxon>
        <taxon>Magnoliopsida</taxon>
        <taxon>eudicotyledons</taxon>
        <taxon>Gunneridae</taxon>
        <taxon>Pentapetalae</taxon>
        <taxon>rosids</taxon>
        <taxon>fabids</taxon>
        <taxon>Malpighiales</taxon>
        <taxon>Linaceae</taxon>
        <taxon>Linum</taxon>
    </lineage>
</organism>
<dbReference type="EMBL" id="OZ034821">
    <property type="protein sequence ID" value="CAL1405869.1"/>
    <property type="molecule type" value="Genomic_DNA"/>
</dbReference>
<evidence type="ECO:0000313" key="2">
    <source>
        <dbReference type="Proteomes" id="UP001497516"/>
    </source>
</evidence>
<dbReference type="Proteomes" id="UP001497516">
    <property type="component" value="Chromosome 8"/>
</dbReference>
<evidence type="ECO:0000313" key="1">
    <source>
        <dbReference type="EMBL" id="CAL1405869.1"/>
    </source>
</evidence>
<proteinExistence type="predicted"/>
<protein>
    <submittedName>
        <fullName evidence="1">Uncharacterized protein</fullName>
    </submittedName>
</protein>
<dbReference type="AlphaFoldDB" id="A0AAV2G5F8"/>
<accession>A0AAV2G5F8</accession>
<gene>
    <name evidence="1" type="ORF">LTRI10_LOCUS45632</name>
</gene>
<keyword evidence="2" id="KW-1185">Reference proteome</keyword>
<name>A0AAV2G5F8_9ROSI</name>
<sequence length="153" mass="16846">MVHSVYPAPCGRNSLTLSKFRDEFDPETWKLSSSIWWYAAVIEQNLAISRALDRFLSCGGGKEEAISPIDMQGSEIPSIVEEQLGLRSGEISRGGLQIGLAGDFDLSRGVPELNAKLEFRQPGSADGWVEEIGGLPRDDRLNDLVANKGRINW</sequence>